<dbReference type="OrthoDB" id="9805316at2"/>
<dbReference type="STRING" id="1048340.SAMN05444487_104202"/>
<proteinExistence type="inferred from homology"/>
<gene>
    <name evidence="7" type="ORF">SAMN05444487_104202</name>
</gene>
<dbReference type="RefSeq" id="WP_091737620.1">
    <property type="nucleotide sequence ID" value="NZ_FNNQ01000004.1"/>
</dbReference>
<reference evidence="7 8" key="1">
    <citation type="submission" date="2016-10" db="EMBL/GenBank/DDBJ databases">
        <authorList>
            <person name="de Groot N.N."/>
        </authorList>
    </citation>
    <scope>NUCLEOTIDE SEQUENCE [LARGE SCALE GENOMIC DNA]</scope>
    <source>
        <strain evidence="7 8">DSM 45610</strain>
    </source>
</reference>
<dbReference type="SUPFAM" id="SSF48576">
    <property type="entry name" value="Terpenoid synthases"/>
    <property type="match status" value="1"/>
</dbReference>
<dbReference type="EMBL" id="FNNQ01000004">
    <property type="protein sequence ID" value="SDW58936.1"/>
    <property type="molecule type" value="Genomic_DNA"/>
</dbReference>
<dbReference type="GO" id="GO:0046872">
    <property type="term" value="F:metal ion binding"/>
    <property type="evidence" value="ECO:0007669"/>
    <property type="project" value="UniProtKB-KW"/>
</dbReference>
<dbReference type="PROSITE" id="PS00723">
    <property type="entry name" value="POLYPRENYL_SYNTHASE_1"/>
    <property type="match status" value="1"/>
</dbReference>
<dbReference type="PROSITE" id="PS00444">
    <property type="entry name" value="POLYPRENYL_SYNTHASE_2"/>
    <property type="match status" value="1"/>
</dbReference>
<keyword evidence="8" id="KW-1185">Reference proteome</keyword>
<evidence type="ECO:0000256" key="6">
    <source>
        <dbReference type="RuleBase" id="RU004466"/>
    </source>
</evidence>
<comment type="similarity">
    <text evidence="2 6">Belongs to the FPP/GGPP synthase family.</text>
</comment>
<evidence type="ECO:0000256" key="5">
    <source>
        <dbReference type="ARBA" id="ARBA00022842"/>
    </source>
</evidence>
<dbReference type="InterPro" id="IPR008949">
    <property type="entry name" value="Isoprenoid_synthase_dom_sf"/>
</dbReference>
<dbReference type="SFLD" id="SFLDS00005">
    <property type="entry name" value="Isoprenoid_Synthase_Type_I"/>
    <property type="match status" value="1"/>
</dbReference>
<evidence type="ECO:0000256" key="4">
    <source>
        <dbReference type="ARBA" id="ARBA00022723"/>
    </source>
</evidence>
<accession>A0A1H2US47</accession>
<dbReference type="GO" id="GO:0004659">
    <property type="term" value="F:prenyltransferase activity"/>
    <property type="evidence" value="ECO:0007669"/>
    <property type="project" value="InterPro"/>
</dbReference>
<dbReference type="Pfam" id="PF00348">
    <property type="entry name" value="polyprenyl_synt"/>
    <property type="match status" value="1"/>
</dbReference>
<evidence type="ECO:0000256" key="3">
    <source>
        <dbReference type="ARBA" id="ARBA00022679"/>
    </source>
</evidence>
<evidence type="ECO:0000313" key="8">
    <source>
        <dbReference type="Proteomes" id="UP000198534"/>
    </source>
</evidence>
<keyword evidence="5" id="KW-0460">Magnesium</keyword>
<dbReference type="InterPro" id="IPR000092">
    <property type="entry name" value="Polyprenyl_synt"/>
</dbReference>
<keyword evidence="4" id="KW-0479">Metal-binding</keyword>
<dbReference type="Proteomes" id="UP000198534">
    <property type="component" value="Unassembled WGS sequence"/>
</dbReference>
<comment type="cofactor">
    <cofactor evidence="1">
        <name>Mg(2+)</name>
        <dbReference type="ChEBI" id="CHEBI:18420"/>
    </cofactor>
</comment>
<dbReference type="AlphaFoldDB" id="A0A1H2US47"/>
<dbReference type="PANTHER" id="PTHR12001">
    <property type="entry name" value="GERANYLGERANYL PYROPHOSPHATE SYNTHASE"/>
    <property type="match status" value="1"/>
</dbReference>
<organism evidence="7 8">
    <name type="scientific">Marininema mesophilum</name>
    <dbReference type="NCBI Taxonomy" id="1048340"/>
    <lineage>
        <taxon>Bacteria</taxon>
        <taxon>Bacillati</taxon>
        <taxon>Bacillota</taxon>
        <taxon>Bacilli</taxon>
        <taxon>Bacillales</taxon>
        <taxon>Thermoactinomycetaceae</taxon>
        <taxon>Marininema</taxon>
    </lineage>
</organism>
<evidence type="ECO:0000256" key="1">
    <source>
        <dbReference type="ARBA" id="ARBA00001946"/>
    </source>
</evidence>
<protein>
    <submittedName>
        <fullName evidence="7">Heptaprenyl diphosphate synthase</fullName>
    </submittedName>
</protein>
<dbReference type="CDD" id="cd00685">
    <property type="entry name" value="Trans_IPPS_HT"/>
    <property type="match status" value="1"/>
</dbReference>
<keyword evidence="3 6" id="KW-0808">Transferase</keyword>
<dbReference type="PANTHER" id="PTHR12001:SF69">
    <property type="entry name" value="ALL TRANS-POLYPRENYL-DIPHOSPHATE SYNTHASE PDSS1"/>
    <property type="match status" value="1"/>
</dbReference>
<dbReference type="Gene3D" id="1.10.600.10">
    <property type="entry name" value="Farnesyl Diphosphate Synthase"/>
    <property type="match status" value="1"/>
</dbReference>
<sequence>MKLSDIYKNLRKDLRLVERELGESVQSEYDPLKHSSVHLLEAGGKRMRPVFVLLAGKFGEYDIQRLKYAAVPLELIHMATLVHDDVIDDAATRRGQETVKAKWDNRVAMYTGDYIFARALTIAATIENPKVHQVLSKGIMQMCLGEIEQIKDFNNHQQTVLTYLHRIKRKTALLMAISCQLGGLVSGADTETVRRLRLYGYFVGMAFQITDDVLDLVGDEKELGKPAGSDLRQGNVTLPVIYMLKNGSNEDREEIIRYLKDGDERGPLDEILTRVRQSEGIAWSQTLAERYLNKALAILEGLPKGEARSSLRLIAEFVGGRSF</sequence>
<evidence type="ECO:0000313" key="7">
    <source>
        <dbReference type="EMBL" id="SDW58936.1"/>
    </source>
</evidence>
<evidence type="ECO:0000256" key="2">
    <source>
        <dbReference type="ARBA" id="ARBA00006706"/>
    </source>
</evidence>
<name>A0A1H2US47_9BACL</name>
<dbReference type="GO" id="GO:0008299">
    <property type="term" value="P:isoprenoid biosynthetic process"/>
    <property type="evidence" value="ECO:0007669"/>
    <property type="project" value="InterPro"/>
</dbReference>
<dbReference type="InterPro" id="IPR033749">
    <property type="entry name" value="Polyprenyl_synt_CS"/>
</dbReference>